<keyword evidence="3" id="KW-1185">Reference proteome</keyword>
<gene>
    <name evidence="2" type="ORF">FSB73_18160</name>
</gene>
<dbReference type="EMBL" id="CP042434">
    <property type="protein sequence ID" value="QEC73308.1"/>
    <property type="molecule type" value="Genomic_DNA"/>
</dbReference>
<dbReference type="RefSeq" id="WP_146785432.1">
    <property type="nucleotide sequence ID" value="NZ_CP042434.1"/>
</dbReference>
<organism evidence="2 3">
    <name type="scientific">Arachidicoccus ginsenosidivorans</name>
    <dbReference type="NCBI Taxonomy" id="496057"/>
    <lineage>
        <taxon>Bacteria</taxon>
        <taxon>Pseudomonadati</taxon>
        <taxon>Bacteroidota</taxon>
        <taxon>Chitinophagia</taxon>
        <taxon>Chitinophagales</taxon>
        <taxon>Chitinophagaceae</taxon>
        <taxon>Arachidicoccus</taxon>
    </lineage>
</organism>
<feature type="domain" description="DNA polymerase Y-family little finger" evidence="1">
    <location>
        <begin position="1"/>
        <end position="61"/>
    </location>
</feature>
<dbReference type="SUPFAM" id="SSF100879">
    <property type="entry name" value="Lesion bypass DNA polymerase (Y-family), little finger domain"/>
    <property type="match status" value="1"/>
</dbReference>
<proteinExistence type="predicted"/>
<reference evidence="2 3" key="1">
    <citation type="journal article" date="2017" name="Int. J. Syst. Evol. Microbiol.">
        <title>Arachidicoccus ginsenosidivorans sp. nov., with ginsenoside-converting activity isolated from ginseng cultivating soil.</title>
        <authorList>
            <person name="Siddiqi M.Z."/>
            <person name="Aslam Z."/>
            <person name="Im W.T."/>
        </authorList>
    </citation>
    <scope>NUCLEOTIDE SEQUENCE [LARGE SCALE GENOMIC DNA]</scope>
    <source>
        <strain evidence="2 3">Gsoil 809</strain>
    </source>
</reference>
<name>A0A5B8VT30_9BACT</name>
<evidence type="ECO:0000313" key="2">
    <source>
        <dbReference type="EMBL" id="QEC73308.1"/>
    </source>
</evidence>
<sequence length="64" mass="7361">MSKENTFERDRIDMSLQKKAIANVVDELSIDLGSEGKVAGCITLKIRYFNFETFTEQMTIGYTY</sequence>
<accession>A0A5B8VT30</accession>
<dbReference type="Gene3D" id="3.30.1490.100">
    <property type="entry name" value="DNA polymerase, Y-family, little finger domain"/>
    <property type="match status" value="1"/>
</dbReference>
<dbReference type="KEGG" id="agi:FSB73_18160"/>
<dbReference type="InterPro" id="IPR036775">
    <property type="entry name" value="DNA_pol_Y-fam_lit_finger_sf"/>
</dbReference>
<evidence type="ECO:0000313" key="3">
    <source>
        <dbReference type="Proteomes" id="UP000321291"/>
    </source>
</evidence>
<dbReference type="OrthoDB" id="9808813at2"/>
<dbReference type="AlphaFoldDB" id="A0A5B8VT30"/>
<dbReference type="GO" id="GO:0003684">
    <property type="term" value="F:damaged DNA binding"/>
    <property type="evidence" value="ECO:0007669"/>
    <property type="project" value="InterPro"/>
</dbReference>
<dbReference type="InterPro" id="IPR017961">
    <property type="entry name" value="DNA_pol_Y-fam_little_finger"/>
</dbReference>
<evidence type="ECO:0000259" key="1">
    <source>
        <dbReference type="Pfam" id="PF11799"/>
    </source>
</evidence>
<dbReference type="Pfam" id="PF11799">
    <property type="entry name" value="IMS_C"/>
    <property type="match status" value="1"/>
</dbReference>
<dbReference type="Proteomes" id="UP000321291">
    <property type="component" value="Chromosome"/>
</dbReference>
<protein>
    <recommendedName>
        <fullName evidence="1">DNA polymerase Y-family little finger domain-containing protein</fullName>
    </recommendedName>
</protein>
<dbReference type="GO" id="GO:0006281">
    <property type="term" value="P:DNA repair"/>
    <property type="evidence" value="ECO:0007669"/>
    <property type="project" value="InterPro"/>
</dbReference>